<keyword evidence="2" id="KW-0808">Transferase</keyword>
<dbReference type="eggNOG" id="COG2172">
    <property type="taxonomic scope" value="Bacteria"/>
</dbReference>
<dbReference type="GO" id="GO:0016301">
    <property type="term" value="F:kinase activity"/>
    <property type="evidence" value="ECO:0007669"/>
    <property type="project" value="UniProtKB-KW"/>
</dbReference>
<sequence length="338" mass="35596">MVLSIKGSTTVVVPVEEESQVGHARRVALAMANTLGFDEADAGRVALAATELSTNLLKHAGHGQLHLRAIPANPGFAVELISVDRGPGFDLGECLADGFSTGGTPGNGLGALVRQAQLFDVFSDARGSVVLVHLYARHASALPLRFGVSQHSLNADPACGDVWHLAFDGQRVSALVIDGIGHGEDAERASLAGAAVFAAEPFADPEVQMLQMHQAMMGSRGGAAALVVGDLASGVMRFSGVGNIGARLLTRDTSRGLASHPGIVGSRFRKAQVFDYPITPNQLLILYSDGLQTRWDLRDYPGLAFRHPALIAALLHRDFCRGRDDVTVLVIALEVSGD</sequence>
<gene>
    <name evidence="2" type="ORF">BN1079_00546</name>
</gene>
<dbReference type="Gene3D" id="3.30.565.10">
    <property type="entry name" value="Histidine kinase-like ATPase, C-terminal domain"/>
    <property type="match status" value="1"/>
</dbReference>
<dbReference type="AlphaFoldDB" id="A0A078LKQ9"/>
<dbReference type="HOGENOM" id="CLU_066586_0_0_6"/>
<reference evidence="2 3" key="1">
    <citation type="submission" date="2014-07" db="EMBL/GenBank/DDBJ databases">
        <authorList>
            <person name="Urmite Genomes Urmite Genomes"/>
        </authorList>
    </citation>
    <scope>NUCLEOTIDE SEQUENCE [LARGE SCALE GENOMIC DNA]</scope>
    <source>
        <strain evidence="2 3">20_BN</strain>
    </source>
</reference>
<dbReference type="InterPro" id="IPR003594">
    <property type="entry name" value="HATPase_dom"/>
</dbReference>
<dbReference type="Proteomes" id="UP000053902">
    <property type="component" value="Unassembled WGS sequence"/>
</dbReference>
<dbReference type="Gene3D" id="3.60.40.10">
    <property type="entry name" value="PPM-type phosphatase domain"/>
    <property type="match status" value="1"/>
</dbReference>
<dbReference type="RefSeq" id="WP_037022130.1">
    <property type="nucleotide sequence ID" value="NZ_CCSF01000001.1"/>
</dbReference>
<dbReference type="InterPro" id="IPR001932">
    <property type="entry name" value="PPM-type_phosphatase-like_dom"/>
</dbReference>
<feature type="domain" description="PPM-type phosphatase" evidence="1">
    <location>
        <begin position="143"/>
        <end position="333"/>
    </location>
</feature>
<dbReference type="STRING" id="1499686.BN1079_00546"/>
<dbReference type="SMART" id="SM00331">
    <property type="entry name" value="PP2C_SIG"/>
    <property type="match status" value="1"/>
</dbReference>
<dbReference type="InterPro" id="IPR039248">
    <property type="entry name" value="Ptase_RsbX"/>
</dbReference>
<dbReference type="Pfam" id="PF13581">
    <property type="entry name" value="HATPase_c_2"/>
    <property type="match status" value="1"/>
</dbReference>
<keyword evidence="2" id="KW-0418">Kinase</keyword>
<evidence type="ECO:0000259" key="1">
    <source>
        <dbReference type="SMART" id="SM00331"/>
    </source>
</evidence>
<dbReference type="SUPFAM" id="SSF81606">
    <property type="entry name" value="PP2C-like"/>
    <property type="match status" value="1"/>
</dbReference>
<dbReference type="PANTHER" id="PTHR35801:SF1">
    <property type="entry name" value="PHOSPHOSERINE PHOSPHATASE RSBX"/>
    <property type="match status" value="1"/>
</dbReference>
<keyword evidence="3" id="KW-1185">Reference proteome</keyword>
<accession>A0A078LKQ9</accession>
<dbReference type="PANTHER" id="PTHR35801">
    <property type="entry name" value="PHOSPHOSERINE PHOSPHATASE RSBX"/>
    <property type="match status" value="1"/>
</dbReference>
<name>A0A078LKQ9_9PSED</name>
<evidence type="ECO:0000313" key="2">
    <source>
        <dbReference type="EMBL" id="CDZ93258.1"/>
    </source>
</evidence>
<protein>
    <submittedName>
        <fullName evidence="2">Anti-sigma-regulatory factor (Ser/Thr protein kinase and phosphatase)</fullName>
    </submittedName>
</protein>
<dbReference type="InterPro" id="IPR036457">
    <property type="entry name" value="PPM-type-like_dom_sf"/>
</dbReference>
<dbReference type="EMBL" id="CCSF01000001">
    <property type="protein sequence ID" value="CDZ93258.1"/>
    <property type="molecule type" value="Genomic_DNA"/>
</dbReference>
<organism evidence="2 3">
    <name type="scientific">Pseudomonas saudiphocaensis</name>
    <dbReference type="NCBI Taxonomy" id="1499686"/>
    <lineage>
        <taxon>Bacteria</taxon>
        <taxon>Pseudomonadati</taxon>
        <taxon>Pseudomonadota</taxon>
        <taxon>Gammaproteobacteria</taxon>
        <taxon>Pseudomonadales</taxon>
        <taxon>Pseudomonadaceae</taxon>
        <taxon>Pseudomonas</taxon>
    </lineage>
</organism>
<dbReference type="SUPFAM" id="SSF55874">
    <property type="entry name" value="ATPase domain of HSP90 chaperone/DNA topoisomerase II/histidine kinase"/>
    <property type="match status" value="1"/>
</dbReference>
<dbReference type="OrthoDB" id="479131at2"/>
<dbReference type="InterPro" id="IPR036890">
    <property type="entry name" value="HATPase_C_sf"/>
</dbReference>
<proteinExistence type="predicted"/>
<evidence type="ECO:0000313" key="3">
    <source>
        <dbReference type="Proteomes" id="UP000053902"/>
    </source>
</evidence>